<dbReference type="Proteomes" id="UP000504618">
    <property type="component" value="Unplaced"/>
</dbReference>
<keyword evidence="8" id="KW-0472">Membrane</keyword>
<sequence length="123" mass="14183">MASINQFSRDSSFNDTMRAEKTVPRHDRQNESVIDPWSGVAQNCDYGQGRRGRDAVLRARTTPRSTQALTLYSLVFMRFAWKVQPRNLLLLACHITNAGAQLTQGYRFLDYHYGQQKELEQSK</sequence>
<name>A0A6J1R409_9HYME</name>
<feature type="region of interest" description="Disordered" evidence="10">
    <location>
        <begin position="1"/>
        <end position="32"/>
    </location>
</feature>
<evidence type="ECO:0000256" key="4">
    <source>
        <dbReference type="ARBA" id="ARBA00022692"/>
    </source>
</evidence>
<evidence type="ECO:0000256" key="10">
    <source>
        <dbReference type="SAM" id="MobiDB-lite"/>
    </source>
</evidence>
<evidence type="ECO:0000256" key="1">
    <source>
        <dbReference type="ARBA" id="ARBA00004448"/>
    </source>
</evidence>
<organism evidence="11 12">
    <name type="scientific">Temnothorax curvispinosus</name>
    <dbReference type="NCBI Taxonomy" id="300111"/>
    <lineage>
        <taxon>Eukaryota</taxon>
        <taxon>Metazoa</taxon>
        <taxon>Ecdysozoa</taxon>
        <taxon>Arthropoda</taxon>
        <taxon>Hexapoda</taxon>
        <taxon>Insecta</taxon>
        <taxon>Pterygota</taxon>
        <taxon>Neoptera</taxon>
        <taxon>Endopterygota</taxon>
        <taxon>Hymenoptera</taxon>
        <taxon>Apocrita</taxon>
        <taxon>Aculeata</taxon>
        <taxon>Formicoidea</taxon>
        <taxon>Formicidae</taxon>
        <taxon>Myrmicinae</taxon>
        <taxon>Temnothorax</taxon>
    </lineage>
</organism>
<dbReference type="AlphaFoldDB" id="A0A6J1R409"/>
<comment type="function">
    <text evidence="9">Mediates the uptake of pyruvate into mitochondria.</text>
</comment>
<evidence type="ECO:0000256" key="3">
    <source>
        <dbReference type="ARBA" id="ARBA00022448"/>
    </source>
</evidence>
<protein>
    <recommendedName>
        <fullName evidence="9">Mitochondrial pyruvate carrier</fullName>
    </recommendedName>
</protein>
<feature type="compositionally biased region" description="Basic and acidic residues" evidence="10">
    <location>
        <begin position="17"/>
        <end position="30"/>
    </location>
</feature>
<evidence type="ECO:0000256" key="7">
    <source>
        <dbReference type="ARBA" id="ARBA00023128"/>
    </source>
</evidence>
<keyword evidence="3 9" id="KW-0813">Transport</keyword>
<evidence type="ECO:0000256" key="5">
    <source>
        <dbReference type="ARBA" id="ARBA00022792"/>
    </source>
</evidence>
<feature type="compositionally biased region" description="Polar residues" evidence="10">
    <location>
        <begin position="1"/>
        <end position="15"/>
    </location>
</feature>
<keyword evidence="4" id="KW-0812">Transmembrane</keyword>
<evidence type="ECO:0000256" key="2">
    <source>
        <dbReference type="ARBA" id="ARBA00006416"/>
    </source>
</evidence>
<comment type="subcellular location">
    <subcellularLocation>
        <location evidence="1 9">Mitochondrion inner membrane</location>
        <topology evidence="1 9">Multi-pass membrane protein</topology>
    </subcellularLocation>
</comment>
<dbReference type="GO" id="GO:0006850">
    <property type="term" value="P:pyruvate import into mitochondria"/>
    <property type="evidence" value="ECO:0007669"/>
    <property type="project" value="InterPro"/>
</dbReference>
<evidence type="ECO:0000313" key="12">
    <source>
        <dbReference type="RefSeq" id="XP_024889784.1"/>
    </source>
</evidence>
<keyword evidence="7 9" id="KW-0496">Mitochondrion</keyword>
<reference evidence="12" key="1">
    <citation type="submission" date="2025-08" db="UniProtKB">
        <authorList>
            <consortium name="RefSeq"/>
        </authorList>
    </citation>
    <scope>IDENTIFICATION</scope>
    <source>
        <tissue evidence="12">Whole body</tissue>
    </source>
</reference>
<evidence type="ECO:0000256" key="8">
    <source>
        <dbReference type="ARBA" id="ARBA00023136"/>
    </source>
</evidence>
<proteinExistence type="inferred from homology"/>
<keyword evidence="6" id="KW-1133">Transmembrane helix</keyword>
<dbReference type="GeneID" id="112466119"/>
<accession>A0A6J1R409</accession>
<gene>
    <name evidence="12" type="primary">LOC112466119</name>
</gene>
<keyword evidence="5 9" id="KW-0999">Mitochondrion inner membrane</keyword>
<evidence type="ECO:0000313" key="11">
    <source>
        <dbReference type="Proteomes" id="UP000504618"/>
    </source>
</evidence>
<comment type="similarity">
    <text evidence="2 9">Belongs to the mitochondrial pyruvate carrier (MPC) (TC 2.A.105) family.</text>
</comment>
<dbReference type="Pfam" id="PF03650">
    <property type="entry name" value="MPC"/>
    <property type="match status" value="1"/>
</dbReference>
<evidence type="ECO:0000256" key="6">
    <source>
        <dbReference type="ARBA" id="ARBA00022989"/>
    </source>
</evidence>
<keyword evidence="11" id="KW-1185">Reference proteome</keyword>
<dbReference type="RefSeq" id="XP_024889784.1">
    <property type="nucleotide sequence ID" value="XM_025034016.1"/>
</dbReference>
<evidence type="ECO:0000256" key="9">
    <source>
        <dbReference type="RuleBase" id="RU363100"/>
    </source>
</evidence>
<dbReference type="OrthoDB" id="1697690at2759"/>
<dbReference type="InterPro" id="IPR005336">
    <property type="entry name" value="MPC"/>
</dbReference>
<dbReference type="GO" id="GO:0005743">
    <property type="term" value="C:mitochondrial inner membrane"/>
    <property type="evidence" value="ECO:0007669"/>
    <property type="project" value="UniProtKB-SubCell"/>
</dbReference>